<evidence type="ECO:0000259" key="5">
    <source>
        <dbReference type="Pfam" id="PF21143"/>
    </source>
</evidence>
<dbReference type="SUPFAM" id="SSF52540">
    <property type="entry name" value="P-loop containing nucleoside triphosphate hydrolases"/>
    <property type="match status" value="1"/>
</dbReference>
<dbReference type="Pfam" id="PF21143">
    <property type="entry name" value="Aquarius_N_2nd"/>
    <property type="match status" value="1"/>
</dbReference>
<dbReference type="OMA" id="YRVWLDC"/>
<dbReference type="InterPro" id="IPR041679">
    <property type="entry name" value="DNA2/NAM7-like_C"/>
</dbReference>
<keyword evidence="7" id="KW-1185">Reference proteome</keyword>
<evidence type="ECO:0000313" key="6">
    <source>
        <dbReference type="EMBL" id="EFC49677.1"/>
    </source>
</evidence>
<evidence type="ECO:0000259" key="3">
    <source>
        <dbReference type="Pfam" id="PF13087"/>
    </source>
</evidence>
<dbReference type="OrthoDB" id="1879at2759"/>
<feature type="domain" description="RNA helicase aquarius N-terminal" evidence="4">
    <location>
        <begin position="87"/>
        <end position="412"/>
    </location>
</feature>
<organism evidence="7">
    <name type="scientific">Naegleria gruberi</name>
    <name type="common">Amoeba</name>
    <dbReference type="NCBI Taxonomy" id="5762"/>
    <lineage>
        <taxon>Eukaryota</taxon>
        <taxon>Discoba</taxon>
        <taxon>Heterolobosea</taxon>
        <taxon>Tetramitia</taxon>
        <taxon>Eutetramitia</taxon>
        <taxon>Vahlkampfiidae</taxon>
        <taxon>Naegleria</taxon>
    </lineage>
</organism>
<dbReference type="KEGG" id="ngr:NAEGRDRAFT_78017"/>
<dbReference type="GO" id="GO:0071013">
    <property type="term" value="C:catalytic step 2 spliceosome"/>
    <property type="evidence" value="ECO:0007669"/>
    <property type="project" value="TreeGrafter"/>
</dbReference>
<feature type="domain" description="DNA2/NAM7 helicase helicase" evidence="2">
    <location>
        <begin position="780"/>
        <end position="1078"/>
    </location>
</feature>
<dbReference type="InterPro" id="IPR048966">
    <property type="entry name" value="Aquarius_b-barrel"/>
</dbReference>
<dbReference type="Pfam" id="PF13086">
    <property type="entry name" value="AAA_11"/>
    <property type="match status" value="1"/>
</dbReference>
<name>D2V097_NAEGR</name>
<dbReference type="FunCoup" id="D2V097">
    <property type="interactions" value="599"/>
</dbReference>
<dbReference type="Pfam" id="PF13087">
    <property type="entry name" value="AAA_12"/>
    <property type="match status" value="1"/>
</dbReference>
<feature type="region of interest" description="Disordered" evidence="1">
    <location>
        <begin position="1"/>
        <end position="43"/>
    </location>
</feature>
<feature type="compositionally biased region" description="Polar residues" evidence="1">
    <location>
        <begin position="25"/>
        <end position="35"/>
    </location>
</feature>
<dbReference type="InterPro" id="IPR027417">
    <property type="entry name" value="P-loop_NTPase"/>
</dbReference>
<feature type="domain" description="RNA helicase aquarius beta-barrel" evidence="5">
    <location>
        <begin position="502"/>
        <end position="666"/>
    </location>
</feature>
<dbReference type="PANTHER" id="PTHR10887:SF5">
    <property type="entry name" value="RNA HELICASE AQUARIUS"/>
    <property type="match status" value="1"/>
</dbReference>
<dbReference type="InterPro" id="IPR032174">
    <property type="entry name" value="Aquarius_N"/>
</dbReference>
<gene>
    <name evidence="6" type="ORF">NAEGRDRAFT_78017</name>
</gene>
<dbReference type="GeneID" id="8860112"/>
<dbReference type="GO" id="GO:0003729">
    <property type="term" value="F:mRNA binding"/>
    <property type="evidence" value="ECO:0007669"/>
    <property type="project" value="TreeGrafter"/>
</dbReference>
<dbReference type="GO" id="GO:0004386">
    <property type="term" value="F:helicase activity"/>
    <property type="evidence" value="ECO:0007669"/>
    <property type="project" value="InterPro"/>
</dbReference>
<sequence length="1333" mass="153228">MKRKNPEENVLPDNGDGMNGDDHQQTTVEEGSSEASSKKMKVDQANDEQIRVLSTRWEKCIALDEQLINQVFDVICMDLLNESSGVFAQLFSSNYFEHVLWNNFDNGKNSREFILSLIVMINEKCHQTNFKDIATDSKFEQLHNLAINLEYRNTKERLILIVFLINCFSHIDLINRLCLDYVSLPLWTHVNPSRRNNEIAKRGLTKYWKKFSAKKNNSDSKSNFVPSLVTHFLESLKSLVEGDNNELMTYCERFLEFLIDLLSQIPTRKFSRLYLLDAHVLEHCRLFLRTGAQSSKFFDLVEKYEFYLHFDINDDTGEVLSATEYAGIYAEKVANLQLISFQHFTESLKDLSVQTVATVQSRDYLEKILASIKKEELVDLCRHLDLVGKYETGEDFSEELLIELIVSNHERKPSPIEKINTTSLYPTEKTIWAEGLTDESIQTNLAYKGLPNIIPKLGIQYLSLFDYLLRNYELFKLEKTYSLRQSLENTISNLEYSKNPATGKTQFHSGFRMALPMTSPFELVEVAPPSIGETSPSKVEGAITINLSSIESQSIREEWENIRKNDILFLVQIKAKMHSNENAKFDEKFGIVSIRGCELLRQEDADGNVINNQTKVAEQDETLEFELSTPERRLVVLLDPIQYLADRKEQEKSRVDIYSHFNLVVRQKPKDNNFKAVLESMRNLMNNGTNNLVSWLSDYILGYEPSFDSSESTVDFRNSFQDEDHIRESLDVPSNLKASSPTNSNYFTVTFGLEKNVTAYSSYIPRELKSPNATDTGYRFSKEQIRAIRSATSPEKGLTYIQAPPGCGKHNVLTKIIENIYVTNPNQRTVIIARSNLALNSVFEQLENSKVHERHLLRLGGEKNEYSKFGRVNYLIQKRIEVLKTLEQLATSLGYPQFTNISCETASHFFIGNIHSLWKSFLELCGSKDKELENESLSFFETNFPFQNYFREVMNEEHLFSSESFNENLDMAHELYSELKLLFELINECKVLENIRAYQSRCNHVLTQQSRVVAMTSTHAAVKRKEFQELNFNFDTLIIEDAGRISEIESFIPMTVSKRIKKIILIGDLNQMKPVVYNKQIEPFSNLSQSLFARFGRFIDEENIIKLPFDSTQISSSLLPLFKWNYPNTYDHVTYSEEKLKGFKFNYQLVNVEDLNGRGETLLSSHMYQNQGEAEYAVALYMYLRLIGHSSDSITILASYQGQKTLIRDILKQRCESLGYPVVTTIDRYQGQVNDIVILSTVRTTHPGHLNDPHRLSVALSAARKALFVLCRHSLLTSKCTPFVNHSLDEAFSKNGRDANTLFVQPKDELIAIKSVFELGSLVQNLAIEKYSQ</sequence>
<dbReference type="RefSeq" id="XP_002682421.1">
    <property type="nucleotide sequence ID" value="XM_002682375.1"/>
</dbReference>
<dbReference type="InParanoid" id="D2V097"/>
<dbReference type="InterPro" id="IPR047187">
    <property type="entry name" value="SF1_C_Upf1"/>
</dbReference>
<evidence type="ECO:0000259" key="2">
    <source>
        <dbReference type="Pfam" id="PF13086"/>
    </source>
</evidence>
<dbReference type="PANTHER" id="PTHR10887">
    <property type="entry name" value="DNA2/NAM7 HELICASE FAMILY"/>
    <property type="match status" value="1"/>
</dbReference>
<evidence type="ECO:0000259" key="4">
    <source>
        <dbReference type="Pfam" id="PF16399"/>
    </source>
</evidence>
<feature type="domain" description="DNA2/NAM7 helicase-like C-terminal" evidence="3">
    <location>
        <begin position="1144"/>
        <end position="1273"/>
    </location>
</feature>
<dbReference type="CDD" id="cd18808">
    <property type="entry name" value="SF1_C_Upf1"/>
    <property type="match status" value="1"/>
</dbReference>
<dbReference type="Pfam" id="PF16399">
    <property type="entry name" value="Aquarius_N_1st"/>
    <property type="match status" value="1"/>
</dbReference>
<dbReference type="InterPro" id="IPR045055">
    <property type="entry name" value="DNA2/NAM7-like"/>
</dbReference>
<dbReference type="Gene3D" id="3.40.50.300">
    <property type="entry name" value="P-loop containing nucleotide triphosphate hydrolases"/>
    <property type="match status" value="2"/>
</dbReference>
<dbReference type="EMBL" id="GG738847">
    <property type="protein sequence ID" value="EFC49677.1"/>
    <property type="molecule type" value="Genomic_DNA"/>
</dbReference>
<protein>
    <submittedName>
        <fullName evidence="6">Intron-binding protein aquarius</fullName>
    </submittedName>
</protein>
<evidence type="ECO:0000313" key="7">
    <source>
        <dbReference type="Proteomes" id="UP000006671"/>
    </source>
</evidence>
<dbReference type="eggNOG" id="KOG1806">
    <property type="taxonomic scope" value="Eukaryota"/>
</dbReference>
<proteinExistence type="predicted"/>
<dbReference type="STRING" id="5762.D2V097"/>
<dbReference type="VEuPathDB" id="AmoebaDB:NAEGRDRAFT_78017"/>
<reference evidence="6 7" key="1">
    <citation type="journal article" date="2010" name="Cell">
        <title>The genome of Naegleria gruberi illuminates early eukaryotic versatility.</title>
        <authorList>
            <person name="Fritz-Laylin L.K."/>
            <person name="Prochnik S.E."/>
            <person name="Ginger M.L."/>
            <person name="Dacks J.B."/>
            <person name="Carpenter M.L."/>
            <person name="Field M.C."/>
            <person name="Kuo A."/>
            <person name="Paredez A."/>
            <person name="Chapman J."/>
            <person name="Pham J."/>
            <person name="Shu S."/>
            <person name="Neupane R."/>
            <person name="Cipriano M."/>
            <person name="Mancuso J."/>
            <person name="Tu H."/>
            <person name="Salamov A."/>
            <person name="Lindquist E."/>
            <person name="Shapiro H."/>
            <person name="Lucas S."/>
            <person name="Grigoriev I.V."/>
            <person name="Cande W.Z."/>
            <person name="Fulton C."/>
            <person name="Rokhsar D.S."/>
            <person name="Dawson S.C."/>
        </authorList>
    </citation>
    <scope>NUCLEOTIDE SEQUENCE [LARGE SCALE GENOMIC DNA]</scope>
    <source>
        <strain evidence="6 7">NEG-M</strain>
    </source>
</reference>
<dbReference type="InterPro" id="IPR041677">
    <property type="entry name" value="DNA2/NAM7_AAA_11"/>
</dbReference>
<evidence type="ECO:0000256" key="1">
    <source>
        <dbReference type="SAM" id="MobiDB-lite"/>
    </source>
</evidence>
<accession>D2V097</accession>
<dbReference type="Proteomes" id="UP000006671">
    <property type="component" value="Unassembled WGS sequence"/>
</dbReference>